<dbReference type="AlphaFoldDB" id="A0A914Y2C5"/>
<dbReference type="SUPFAM" id="SSF57903">
    <property type="entry name" value="FYVE/PHD zinc finger"/>
    <property type="match status" value="1"/>
</dbReference>
<keyword evidence="1" id="KW-1185">Reference proteome</keyword>
<proteinExistence type="predicted"/>
<dbReference type="Gene3D" id="3.30.40.10">
    <property type="entry name" value="Zinc/RING finger domain, C3HC4 (zinc finger)"/>
    <property type="match status" value="1"/>
</dbReference>
<sequence length="381" mass="43746">MLSPSHSLERFDEDSKFSKVSMSKTLEILDDFQLNNLITVVAEDFRLKCEMKAQLRQKEMALSEYGYHHRGRNDGCAFCCQNFHMFHRSVTCQRCSRSVCKNCCKEDKICNFCHDLQILEYRKREWSVLCPFRGNTFGYAKMVANDLENSYFIEWTIKAKLELHLVHLLADDLDNADVCFSVSDTGLELIRRQLMMALLNYSNASHFAFIDDSILEAKKIIQKRSNCIQEAKIPVESFSYFHLLSNAVISILVNAASPARNKFAYLSKSHEIRPLFPPINDEDLQNIDYTGVTPLTLNSNWFLKPKFISPRGSMRSQMSSHLVNSIVTPDFFKYGISTEEKFMETSDDEQLLNVSSILDSESGYGTWKMSDANSKPLRGSL</sequence>
<dbReference type="WBParaSite" id="PSU_v2.g11952.t1">
    <property type="protein sequence ID" value="PSU_v2.g11952.t1"/>
    <property type="gene ID" value="PSU_v2.g11952"/>
</dbReference>
<dbReference type="CDD" id="cd00065">
    <property type="entry name" value="FYVE_like_SF"/>
    <property type="match status" value="1"/>
</dbReference>
<dbReference type="InterPro" id="IPR011011">
    <property type="entry name" value="Znf_FYVE_PHD"/>
</dbReference>
<name>A0A914Y2C5_9BILA</name>
<evidence type="ECO:0000313" key="2">
    <source>
        <dbReference type="WBParaSite" id="PSU_v2.g11952.t1"/>
    </source>
</evidence>
<evidence type="ECO:0000313" key="1">
    <source>
        <dbReference type="Proteomes" id="UP000887577"/>
    </source>
</evidence>
<accession>A0A914Y2C5</accession>
<dbReference type="Proteomes" id="UP000887577">
    <property type="component" value="Unplaced"/>
</dbReference>
<organism evidence="1 2">
    <name type="scientific">Panagrolaimus superbus</name>
    <dbReference type="NCBI Taxonomy" id="310955"/>
    <lineage>
        <taxon>Eukaryota</taxon>
        <taxon>Metazoa</taxon>
        <taxon>Ecdysozoa</taxon>
        <taxon>Nematoda</taxon>
        <taxon>Chromadorea</taxon>
        <taxon>Rhabditida</taxon>
        <taxon>Tylenchina</taxon>
        <taxon>Panagrolaimomorpha</taxon>
        <taxon>Panagrolaimoidea</taxon>
        <taxon>Panagrolaimidae</taxon>
        <taxon>Panagrolaimus</taxon>
    </lineage>
</organism>
<protein>
    <submittedName>
        <fullName evidence="2">Uncharacterized protein</fullName>
    </submittedName>
</protein>
<reference evidence="2" key="1">
    <citation type="submission" date="2022-11" db="UniProtKB">
        <authorList>
            <consortium name="WormBaseParasite"/>
        </authorList>
    </citation>
    <scope>IDENTIFICATION</scope>
</reference>
<dbReference type="InterPro" id="IPR013083">
    <property type="entry name" value="Znf_RING/FYVE/PHD"/>
</dbReference>